<evidence type="ECO:0000313" key="2">
    <source>
        <dbReference type="Proteomes" id="UP000050867"/>
    </source>
</evidence>
<sequence length="149" mass="16278">MIGSVVLGVAALAACEKPTPLAYVTADTDTVHTEAKDGCYNDGDKISFEKAMACIEQKPGETITVETGDKLRLGVDKSIADDMWYLAIDGRPQTDPTDHTYRSWSADSFFPVSQSTGERTKSIKLSIISGSLKDQTFYGVWNFTVKLND</sequence>
<comment type="caution">
    <text evidence="1">The sequence shown here is derived from an EMBL/GenBank/DDBJ whole genome shotgun (WGS) entry which is preliminary data.</text>
</comment>
<keyword evidence="2" id="KW-1185">Reference proteome</keyword>
<evidence type="ECO:0000313" key="1">
    <source>
        <dbReference type="EMBL" id="KRV50070.1"/>
    </source>
</evidence>
<dbReference type="Proteomes" id="UP000050867">
    <property type="component" value="Unassembled WGS sequence"/>
</dbReference>
<dbReference type="AlphaFoldDB" id="A0A0T6LVH1"/>
<organism evidence="1 2">
    <name type="scientific">Wenjunlia vitaminophila</name>
    <name type="common">Streptomyces vitaminophilus</name>
    <dbReference type="NCBI Taxonomy" id="76728"/>
    <lineage>
        <taxon>Bacteria</taxon>
        <taxon>Bacillati</taxon>
        <taxon>Actinomycetota</taxon>
        <taxon>Actinomycetes</taxon>
        <taxon>Kitasatosporales</taxon>
        <taxon>Streptomycetaceae</taxon>
        <taxon>Wenjunlia</taxon>
    </lineage>
</organism>
<dbReference type="STRING" id="76728.AQ490_17790"/>
<reference evidence="1 2" key="1">
    <citation type="submission" date="2015-10" db="EMBL/GenBank/DDBJ databases">
        <title>Draft genome sequence of pyrrolomycin-producing Streptomyces vitaminophilus.</title>
        <authorList>
            <person name="Graham D.E."/>
            <person name="Mahan K.M."/>
            <person name="Klingeman D.M."/>
            <person name="Hettich R.L."/>
            <person name="Parry R.J."/>
        </authorList>
    </citation>
    <scope>NUCLEOTIDE SEQUENCE [LARGE SCALE GENOMIC DNA]</scope>
    <source>
        <strain evidence="1 2">ATCC 31673</strain>
    </source>
</reference>
<dbReference type="eggNOG" id="ENOG5033V4D">
    <property type="taxonomic scope" value="Bacteria"/>
</dbReference>
<dbReference type="EMBL" id="LLZU01000007">
    <property type="protein sequence ID" value="KRV50070.1"/>
    <property type="molecule type" value="Genomic_DNA"/>
</dbReference>
<proteinExistence type="predicted"/>
<protein>
    <recommendedName>
        <fullName evidence="3">DUF2771 domain-containing protein</fullName>
    </recommendedName>
</protein>
<accession>A0A0T6LVH1</accession>
<gene>
    <name evidence="1" type="ORF">AQ490_17790</name>
</gene>
<name>A0A0T6LVH1_WENVI</name>
<evidence type="ECO:0008006" key="3">
    <source>
        <dbReference type="Google" id="ProtNLM"/>
    </source>
</evidence>